<dbReference type="Proteomes" id="UP001198983">
    <property type="component" value="Chromosome"/>
</dbReference>
<dbReference type="RefSeq" id="WP_228416280.1">
    <property type="nucleotide sequence ID" value="NZ_CP081135.1"/>
</dbReference>
<keyword evidence="2" id="KW-1185">Reference proteome</keyword>
<sequence>MSGKSRQAVRMSNLLEKSKHVNIEAIEDLTLINYLRLAEAIFTGRIKVVDLQDKEEERKRMKEIDDMRARGEKTPYESTEKRPKRITNTKGPKKIMVEVIDLETNEKNIYKSMKNFCEVNDISYSYIKSRFKKAKSNRILYNRLIINKLETDTGEVEVQPQRVYLNPNIDINKHKTPWIDEEKAFVAQNRPDKTWKYIGACLGRSAESCSNVLRHMKNKGQLEYYLNLDIADKLEIGA</sequence>
<organism evidence="1 2">
    <name type="scientific">Terrisporobacter hibernicus</name>
    <dbReference type="NCBI Taxonomy" id="2813371"/>
    <lineage>
        <taxon>Bacteria</taxon>
        <taxon>Bacillati</taxon>
        <taxon>Bacillota</taxon>
        <taxon>Clostridia</taxon>
        <taxon>Peptostreptococcales</taxon>
        <taxon>Peptostreptococcaceae</taxon>
        <taxon>Terrisporobacter</taxon>
    </lineage>
</organism>
<name>A0AAX2ZH40_9FIRM</name>
<dbReference type="KEGG" id="tem:JW646_01220"/>
<evidence type="ECO:0000313" key="2">
    <source>
        <dbReference type="Proteomes" id="UP001198983"/>
    </source>
</evidence>
<dbReference type="EMBL" id="CP081135">
    <property type="protein sequence ID" value="UEL48100.1"/>
    <property type="molecule type" value="Genomic_DNA"/>
</dbReference>
<reference evidence="1 2" key="1">
    <citation type="journal article" date="2023" name="Int. J. Syst. Evol. Microbiol.">
        <title>Terrisporobacter hibernicus sp. nov., isolated from bovine faeces in Northern Ireland.</title>
        <authorList>
            <person name="Mitchell M."/>
            <person name="Nguyen S.V."/>
            <person name="Connor M."/>
            <person name="Fairley D.J."/>
            <person name="Donoghue O."/>
            <person name="Marshall H."/>
            <person name="Koolman L."/>
            <person name="McMullan G."/>
            <person name="Schaffer K.E."/>
            <person name="McGrath J.W."/>
            <person name="Fanning S."/>
        </authorList>
    </citation>
    <scope>NUCLEOTIDE SEQUENCE [LARGE SCALE GENOMIC DNA]</scope>
    <source>
        <strain evidence="1 2">MCA3</strain>
    </source>
</reference>
<evidence type="ECO:0000313" key="1">
    <source>
        <dbReference type="EMBL" id="UEL48100.1"/>
    </source>
</evidence>
<proteinExistence type="predicted"/>
<dbReference type="AlphaFoldDB" id="A0AAX2ZH40"/>
<accession>A0AAX2ZH40</accession>
<protein>
    <submittedName>
        <fullName evidence="1">Uncharacterized protein</fullName>
    </submittedName>
</protein>
<gene>
    <name evidence="1" type="ORF">JW646_01220</name>
</gene>